<evidence type="ECO:0000256" key="13">
    <source>
        <dbReference type="RuleBase" id="RU361169"/>
    </source>
</evidence>
<sequence>MAISGGRIVIAFVVIGLALLSCVADGAIQLASQDSFHVRRPRGRNLAGGDPTVFNVMDFGAKADDKTDNHGPFAQAWNAACHGSGPAKLVIPPGTYLAGQLFFQGPCVSSNPIIVEIQGTIKGTIDISDYADDGWITFEYINGLILTGGGTLDGQGAASWKHNDCHKNPNCQHLPKTLKIHRVNNSVIHDIKSVNPLGFHVFVTVSSNITLHHLDISAPADSPNTDGIHVSGSSFVDISNSKIGTGDDCISVGQGSTKISISNILCGPGHGISVGSLGKPQEGPVNGVVVKDCTLSKTTNGVRIKTFSKSLPNQASSIVFQDIVMDKVQNPIIIDQTYGTGRKKAGKVSVSQSKVKISDVLYRNIRGSTNTSAAVSLLCSSVFPCERVELVDIDLVYDGTGNTKIVQNPTLTASCMNVKVKPGGKQNPPPCP</sequence>
<dbReference type="InterPro" id="IPR012334">
    <property type="entry name" value="Pectin_lyas_fold"/>
</dbReference>
<evidence type="ECO:0000256" key="11">
    <source>
        <dbReference type="ARBA" id="ARBA00070098"/>
    </source>
</evidence>
<dbReference type="PROSITE" id="PS51257">
    <property type="entry name" value="PROKAR_LIPOPROTEIN"/>
    <property type="match status" value="1"/>
</dbReference>
<evidence type="ECO:0000313" key="15">
    <source>
        <dbReference type="EMBL" id="OMO81984.1"/>
    </source>
</evidence>
<protein>
    <recommendedName>
        <fullName evidence="11">Polygalacturonase</fullName>
        <ecNumber evidence="3">3.2.1.15</ecNumber>
    </recommendedName>
</protein>
<keyword evidence="4" id="KW-0134">Cell wall</keyword>
<keyword evidence="8" id="KW-0961">Cell wall biogenesis/degradation</keyword>
<comment type="function">
    <text evidence="10">May function in the depolymerization of the pectin in its walls during pollen tube elongation, or in that of the pistil during pollination.</text>
</comment>
<evidence type="ECO:0000256" key="14">
    <source>
        <dbReference type="SAM" id="SignalP"/>
    </source>
</evidence>
<dbReference type="GO" id="GO:0071555">
    <property type="term" value="P:cell wall organization"/>
    <property type="evidence" value="ECO:0007669"/>
    <property type="project" value="UniProtKB-KW"/>
</dbReference>
<comment type="similarity">
    <text evidence="2 13">Belongs to the glycosyl hydrolase 28 family.</text>
</comment>
<evidence type="ECO:0000313" key="16">
    <source>
        <dbReference type="Proteomes" id="UP000187203"/>
    </source>
</evidence>
<keyword evidence="14" id="KW-0732">Signal</keyword>
<dbReference type="FunFam" id="2.160.20.10:FF:000004">
    <property type="entry name" value="Pectin lyase-like superfamily protein"/>
    <property type="match status" value="1"/>
</dbReference>
<dbReference type="Proteomes" id="UP000187203">
    <property type="component" value="Unassembled WGS sequence"/>
</dbReference>
<evidence type="ECO:0000256" key="3">
    <source>
        <dbReference type="ARBA" id="ARBA00012736"/>
    </source>
</evidence>
<evidence type="ECO:0000256" key="6">
    <source>
        <dbReference type="ARBA" id="ARBA00022801"/>
    </source>
</evidence>
<evidence type="ECO:0000256" key="9">
    <source>
        <dbReference type="ARBA" id="ARBA00034074"/>
    </source>
</evidence>
<dbReference type="SUPFAM" id="SSF51126">
    <property type="entry name" value="Pectin lyase-like"/>
    <property type="match status" value="1"/>
</dbReference>
<comment type="catalytic activity">
    <reaction evidence="9">
        <text>(1,4-alpha-D-galacturonosyl)n+m + H2O = (1,4-alpha-D-galacturonosyl)n + (1,4-alpha-D-galacturonosyl)m.</text>
        <dbReference type="EC" id="3.2.1.15"/>
    </reaction>
</comment>
<keyword evidence="7 13" id="KW-0326">Glycosidase</keyword>
<feature type="signal peptide" evidence="14">
    <location>
        <begin position="1"/>
        <end position="26"/>
    </location>
</feature>
<evidence type="ECO:0000256" key="2">
    <source>
        <dbReference type="ARBA" id="ARBA00008834"/>
    </source>
</evidence>
<evidence type="ECO:0000256" key="7">
    <source>
        <dbReference type="ARBA" id="ARBA00023295"/>
    </source>
</evidence>
<dbReference type="InterPro" id="IPR000743">
    <property type="entry name" value="Glyco_hydro_28"/>
</dbReference>
<name>A0A1R3IHD1_9ROSI</name>
<feature type="active site" evidence="12">
    <location>
        <position position="270"/>
    </location>
</feature>
<proteinExistence type="inferred from homology"/>
<comment type="subcellular location">
    <subcellularLocation>
        <location evidence="1">Secreted</location>
        <location evidence="1">Cell wall</location>
    </subcellularLocation>
</comment>
<evidence type="ECO:0000256" key="8">
    <source>
        <dbReference type="ARBA" id="ARBA00023316"/>
    </source>
</evidence>
<evidence type="ECO:0000256" key="10">
    <source>
        <dbReference type="ARBA" id="ARBA00060133"/>
    </source>
</evidence>
<keyword evidence="5" id="KW-0964">Secreted</keyword>
<reference evidence="16" key="1">
    <citation type="submission" date="2013-09" db="EMBL/GenBank/DDBJ databases">
        <title>Corchorus olitorius genome sequencing.</title>
        <authorList>
            <person name="Alam M."/>
            <person name="Haque M.S."/>
            <person name="Islam M.S."/>
            <person name="Emdad E.M."/>
            <person name="Islam M.M."/>
            <person name="Ahmed B."/>
            <person name="Halim A."/>
            <person name="Hossen Q.M.M."/>
            <person name="Hossain M.Z."/>
            <person name="Ahmed R."/>
            <person name="Khan M.M."/>
            <person name="Islam R."/>
            <person name="Rashid M.M."/>
            <person name="Khan S.A."/>
            <person name="Rahman M.S."/>
            <person name="Alam M."/>
            <person name="Yahiya A.S."/>
            <person name="Khan M.S."/>
            <person name="Azam M.S."/>
            <person name="Haque T."/>
            <person name="Lashkar M.Z.H."/>
            <person name="Akhand A.I."/>
            <person name="Morshed G."/>
            <person name="Roy S."/>
            <person name="Uddin K.S."/>
            <person name="Rabeya T."/>
            <person name="Hossain A.S."/>
            <person name="Chowdhury A."/>
            <person name="Snigdha A.R."/>
            <person name="Mortoza M.S."/>
            <person name="Matin S.A."/>
            <person name="Hoque S.M.E."/>
            <person name="Islam M.K."/>
            <person name="Roy D.K."/>
            <person name="Haider R."/>
            <person name="Moosa M.M."/>
            <person name="Elias S.M."/>
            <person name="Hasan A.M."/>
            <person name="Jahan S."/>
            <person name="Shafiuddin M."/>
            <person name="Mahmood N."/>
            <person name="Shommy N.S."/>
        </authorList>
    </citation>
    <scope>NUCLEOTIDE SEQUENCE [LARGE SCALE GENOMIC DNA]</scope>
    <source>
        <strain evidence="16">cv. O-4</strain>
    </source>
</reference>
<feature type="chain" id="PRO_5012729303" description="Polygalacturonase" evidence="14">
    <location>
        <begin position="27"/>
        <end position="432"/>
    </location>
</feature>
<dbReference type="Pfam" id="PF00295">
    <property type="entry name" value="Glyco_hydro_28"/>
    <property type="match status" value="1"/>
</dbReference>
<dbReference type="Gene3D" id="2.160.20.10">
    <property type="entry name" value="Single-stranded right-handed beta-helix, Pectin lyase-like"/>
    <property type="match status" value="1"/>
</dbReference>
<dbReference type="OrthoDB" id="187139at2759"/>
<dbReference type="GO" id="GO:0005975">
    <property type="term" value="P:carbohydrate metabolic process"/>
    <property type="evidence" value="ECO:0007669"/>
    <property type="project" value="InterPro"/>
</dbReference>
<evidence type="ECO:0000256" key="4">
    <source>
        <dbReference type="ARBA" id="ARBA00022512"/>
    </source>
</evidence>
<dbReference type="AlphaFoldDB" id="A0A1R3IHD1"/>
<dbReference type="STRING" id="93759.A0A1R3IHD1"/>
<dbReference type="InterPro" id="IPR006626">
    <property type="entry name" value="PbH1"/>
</dbReference>
<evidence type="ECO:0000256" key="5">
    <source>
        <dbReference type="ARBA" id="ARBA00022525"/>
    </source>
</evidence>
<dbReference type="PANTHER" id="PTHR31375">
    <property type="match status" value="1"/>
</dbReference>
<evidence type="ECO:0000256" key="12">
    <source>
        <dbReference type="PROSITE-ProRule" id="PRU10052"/>
    </source>
</evidence>
<keyword evidence="6 13" id="KW-0378">Hydrolase</keyword>
<dbReference type="GO" id="GO:0004650">
    <property type="term" value="F:polygalacturonase activity"/>
    <property type="evidence" value="ECO:0007669"/>
    <property type="project" value="UniProtKB-EC"/>
</dbReference>
<accession>A0A1R3IHD1</accession>
<dbReference type="InterPro" id="IPR011050">
    <property type="entry name" value="Pectin_lyase_fold/virulence"/>
</dbReference>
<dbReference type="PROSITE" id="PS00502">
    <property type="entry name" value="POLYGALACTURONASE"/>
    <property type="match status" value="1"/>
</dbReference>
<dbReference type="EMBL" id="AWUE01018182">
    <property type="protein sequence ID" value="OMO81984.1"/>
    <property type="molecule type" value="Genomic_DNA"/>
</dbReference>
<dbReference type="EC" id="3.2.1.15" evidence="3"/>
<gene>
    <name evidence="15" type="ORF">COLO4_23314</name>
</gene>
<dbReference type="SMART" id="SM00710">
    <property type="entry name" value="PbH1"/>
    <property type="match status" value="4"/>
</dbReference>
<evidence type="ECO:0000256" key="1">
    <source>
        <dbReference type="ARBA" id="ARBA00004191"/>
    </source>
</evidence>
<comment type="caution">
    <text evidence="15">The sequence shown here is derived from an EMBL/GenBank/DDBJ whole genome shotgun (WGS) entry which is preliminary data.</text>
</comment>
<organism evidence="15 16">
    <name type="scientific">Corchorus olitorius</name>
    <dbReference type="NCBI Taxonomy" id="93759"/>
    <lineage>
        <taxon>Eukaryota</taxon>
        <taxon>Viridiplantae</taxon>
        <taxon>Streptophyta</taxon>
        <taxon>Embryophyta</taxon>
        <taxon>Tracheophyta</taxon>
        <taxon>Spermatophyta</taxon>
        <taxon>Magnoliopsida</taxon>
        <taxon>eudicotyledons</taxon>
        <taxon>Gunneridae</taxon>
        <taxon>Pentapetalae</taxon>
        <taxon>rosids</taxon>
        <taxon>malvids</taxon>
        <taxon>Malvales</taxon>
        <taxon>Malvaceae</taxon>
        <taxon>Grewioideae</taxon>
        <taxon>Apeibeae</taxon>
        <taxon>Corchorus</taxon>
    </lineage>
</organism>
<keyword evidence="16" id="KW-1185">Reference proteome</keyword>